<evidence type="ECO:0000313" key="2">
    <source>
        <dbReference type="Proteomes" id="UP000242444"/>
    </source>
</evidence>
<gene>
    <name evidence="1" type="ORF">CFN78_02650</name>
</gene>
<protein>
    <submittedName>
        <fullName evidence="1">Uncharacterized protein</fullName>
    </submittedName>
</protein>
<reference evidence="1 2" key="1">
    <citation type="submission" date="2017-07" db="EMBL/GenBank/DDBJ databases">
        <title>Amycolatopsis antarcticus sp. nov., isolated from the surface of an Antarcticus brown macroalga.</title>
        <authorList>
            <person name="Wang J."/>
            <person name="Leiva S."/>
            <person name="Huang J."/>
            <person name="Huang Y."/>
        </authorList>
    </citation>
    <scope>NUCLEOTIDE SEQUENCE [LARGE SCALE GENOMIC DNA]</scope>
    <source>
        <strain evidence="1 2">AU-G6</strain>
    </source>
</reference>
<comment type="caution">
    <text evidence="1">The sequence shown here is derived from an EMBL/GenBank/DDBJ whole genome shotgun (WGS) entry which is preliminary data.</text>
</comment>
<dbReference type="InParanoid" id="A0A263D999"/>
<keyword evidence="2" id="KW-1185">Reference proteome</keyword>
<name>A0A263D999_9PSEU</name>
<proteinExistence type="predicted"/>
<accession>A0A263D999</accession>
<dbReference type="EMBL" id="NKYE01000001">
    <property type="protein sequence ID" value="OZM75092.1"/>
    <property type="molecule type" value="Genomic_DNA"/>
</dbReference>
<dbReference type="Proteomes" id="UP000242444">
    <property type="component" value="Unassembled WGS sequence"/>
</dbReference>
<sequence length="81" mass="8231">MTLDTATIPVALRADTGVLWDFHRPGAGPAGLAAHTAAVGEADAVIDALVDATPDDVPMAVLAAAERLRSGGYGARRLPPE</sequence>
<evidence type="ECO:0000313" key="1">
    <source>
        <dbReference type="EMBL" id="OZM75092.1"/>
    </source>
</evidence>
<dbReference type="AlphaFoldDB" id="A0A263D999"/>
<organism evidence="1 2">
    <name type="scientific">Amycolatopsis antarctica</name>
    <dbReference type="NCBI Taxonomy" id="1854586"/>
    <lineage>
        <taxon>Bacteria</taxon>
        <taxon>Bacillati</taxon>
        <taxon>Actinomycetota</taxon>
        <taxon>Actinomycetes</taxon>
        <taxon>Pseudonocardiales</taxon>
        <taxon>Pseudonocardiaceae</taxon>
        <taxon>Amycolatopsis</taxon>
    </lineage>
</organism>
<dbReference type="RefSeq" id="WP_094860871.1">
    <property type="nucleotide sequence ID" value="NZ_NKYE01000001.1"/>
</dbReference>